<dbReference type="InterPro" id="IPR040256">
    <property type="entry name" value="At4g02000-like"/>
</dbReference>
<reference evidence="3 4" key="1">
    <citation type="submission" date="2020-10" db="EMBL/GenBank/DDBJ databases">
        <title>The Coptis chinensis genome and diversification of protoberbering-type alkaloids.</title>
        <authorList>
            <person name="Wang B."/>
            <person name="Shu S."/>
            <person name="Song C."/>
            <person name="Liu Y."/>
        </authorList>
    </citation>
    <scope>NUCLEOTIDE SEQUENCE [LARGE SCALE GENOMIC DNA]</scope>
    <source>
        <strain evidence="3">HL-2020</strain>
        <tissue evidence="3">Leaf</tissue>
    </source>
</reference>
<dbReference type="Proteomes" id="UP000631114">
    <property type="component" value="Unassembled WGS sequence"/>
</dbReference>
<dbReference type="PANTHER" id="PTHR31286">
    <property type="entry name" value="GLYCINE-RICH CELL WALL STRUCTURAL PROTEIN 1.8-LIKE"/>
    <property type="match status" value="1"/>
</dbReference>
<name>A0A835LCN0_9MAGN</name>
<evidence type="ECO:0000313" key="3">
    <source>
        <dbReference type="EMBL" id="KAF9586869.1"/>
    </source>
</evidence>
<dbReference type="Pfam" id="PF14111">
    <property type="entry name" value="DUF4283"/>
    <property type="match status" value="1"/>
</dbReference>
<evidence type="ECO:0000313" key="4">
    <source>
        <dbReference type="Proteomes" id="UP000631114"/>
    </source>
</evidence>
<comment type="caution">
    <text evidence="3">The sequence shown here is derived from an EMBL/GenBank/DDBJ whole genome shotgun (WGS) entry which is preliminary data.</text>
</comment>
<dbReference type="PANTHER" id="PTHR31286:SF180">
    <property type="entry name" value="OS10G0362600 PROTEIN"/>
    <property type="match status" value="1"/>
</dbReference>
<keyword evidence="4" id="KW-1185">Reference proteome</keyword>
<dbReference type="InterPro" id="IPR025558">
    <property type="entry name" value="DUF4283"/>
</dbReference>
<proteinExistence type="predicted"/>
<sequence>MARTNQTTQPSTLNQISSTRDNNQSTTNMNQTGSDSIVVAQNPALITTTSDAFALNQASIPNVVASNPTLITSTSDAFSLNQASISSANGVVAPNLTSFINSNGFFLEKRLPFLIVRDLLRKRWKLKGNFEMVADEELFYFKFSNSDDRNKVLETGSVYISGRCFVISKWSQDIERRRNLVQLIPIWVNLHNAPKELWTDDGLSYLPESSCFRTIDGEVVTGGTSTASNEQNLIANCDVGVTTDAVLDQDIDQSTETLTQEA</sequence>
<organism evidence="3 4">
    <name type="scientific">Coptis chinensis</name>
    <dbReference type="NCBI Taxonomy" id="261450"/>
    <lineage>
        <taxon>Eukaryota</taxon>
        <taxon>Viridiplantae</taxon>
        <taxon>Streptophyta</taxon>
        <taxon>Embryophyta</taxon>
        <taxon>Tracheophyta</taxon>
        <taxon>Spermatophyta</taxon>
        <taxon>Magnoliopsida</taxon>
        <taxon>Ranunculales</taxon>
        <taxon>Ranunculaceae</taxon>
        <taxon>Coptidoideae</taxon>
        <taxon>Coptis</taxon>
    </lineage>
</organism>
<evidence type="ECO:0000259" key="2">
    <source>
        <dbReference type="Pfam" id="PF14111"/>
    </source>
</evidence>
<dbReference type="AlphaFoldDB" id="A0A835LCN0"/>
<feature type="region of interest" description="Disordered" evidence="1">
    <location>
        <begin position="1"/>
        <end position="34"/>
    </location>
</feature>
<feature type="domain" description="DUF4283" evidence="2">
    <location>
        <begin position="106"/>
        <end position="174"/>
    </location>
</feature>
<protein>
    <recommendedName>
        <fullName evidence="2">DUF4283 domain-containing protein</fullName>
    </recommendedName>
</protein>
<dbReference type="EMBL" id="JADFTS010000077">
    <property type="protein sequence ID" value="KAF9586869.1"/>
    <property type="molecule type" value="Genomic_DNA"/>
</dbReference>
<gene>
    <name evidence="3" type="ORF">IFM89_039918</name>
</gene>
<accession>A0A835LCN0</accession>
<evidence type="ECO:0000256" key="1">
    <source>
        <dbReference type="SAM" id="MobiDB-lite"/>
    </source>
</evidence>
<dbReference type="OrthoDB" id="1939300at2759"/>